<accession>A0A939DH04</accession>
<comment type="caution">
    <text evidence="2">The sequence shown here is derived from an EMBL/GenBank/DDBJ whole genome shotgun (WGS) entry which is preliminary data.</text>
</comment>
<comment type="similarity">
    <text evidence="1">Belongs to the peptidase S58 family.</text>
</comment>
<dbReference type="CDD" id="cd02253">
    <property type="entry name" value="DmpA"/>
    <property type="match status" value="1"/>
</dbReference>
<organism evidence="2 3">
    <name type="scientific">Parahaliea mediterranea</name>
    <dbReference type="NCBI Taxonomy" id="651086"/>
    <lineage>
        <taxon>Bacteria</taxon>
        <taxon>Pseudomonadati</taxon>
        <taxon>Pseudomonadota</taxon>
        <taxon>Gammaproteobacteria</taxon>
        <taxon>Cellvibrionales</taxon>
        <taxon>Halieaceae</taxon>
        <taxon>Parahaliea</taxon>
    </lineage>
</organism>
<dbReference type="Proteomes" id="UP000664303">
    <property type="component" value="Unassembled WGS sequence"/>
</dbReference>
<dbReference type="Pfam" id="PF03576">
    <property type="entry name" value="Peptidase_S58"/>
    <property type="match status" value="1"/>
</dbReference>
<dbReference type="Gene3D" id="3.60.70.12">
    <property type="entry name" value="L-amino peptidase D-ALA esterase/amidase"/>
    <property type="match status" value="1"/>
</dbReference>
<evidence type="ECO:0000313" key="3">
    <source>
        <dbReference type="Proteomes" id="UP000664303"/>
    </source>
</evidence>
<dbReference type="AlphaFoldDB" id="A0A939DH04"/>
<sequence>MKSRARDLGIPLAGVPGKWNAITDVPGVEVGYRTVIAPPTDRQGPAYTGVTAILPRGRAKQPNPVWAGQFDLNGNGEMTGTHWIDDAGYFASPICLTNTHSVGVAHHATVAWMTRHYHQHYHDYHSWAMPVIAETYDGLVNDICARHLTEQHVFEALAAARTGPVEEGNVGGGAGMQTYEFKGGSGTSSRVVDILGRSYTVAAFVQSNFGLRPEFTVAGVPVGQHLRDNAIISGSTGHETGSIIAIVATDIPMLPIQLRRLARRGALGIGRTGTYGGHFSGDIMLAFSTANAIHMPPLGAEQPLSFSLECINDAHCDLIHEAAVQAVEESVLNAMVAAESVPTFKPPGHTLEAIDHDALRDVLRRYNRLVE</sequence>
<dbReference type="InterPro" id="IPR005321">
    <property type="entry name" value="Peptidase_S58_DmpA"/>
</dbReference>
<name>A0A939DH04_9GAMM</name>
<evidence type="ECO:0000313" key="2">
    <source>
        <dbReference type="EMBL" id="MBN7797332.1"/>
    </source>
</evidence>
<evidence type="ECO:0000256" key="1">
    <source>
        <dbReference type="ARBA" id="ARBA00007068"/>
    </source>
</evidence>
<dbReference type="RefSeq" id="WP_206560783.1">
    <property type="nucleotide sequence ID" value="NZ_JAFKCZ010000008.1"/>
</dbReference>
<dbReference type="SUPFAM" id="SSF56266">
    <property type="entry name" value="DmpA/ArgJ-like"/>
    <property type="match status" value="1"/>
</dbReference>
<gene>
    <name evidence="2" type="ORF">JYP50_12060</name>
</gene>
<reference evidence="2" key="1">
    <citation type="submission" date="2021-02" db="EMBL/GenBank/DDBJ databases">
        <title>PHA producing bacteria isolated from coastal sediment in Guangdong, Shenzhen.</title>
        <authorList>
            <person name="Zheng W."/>
            <person name="Yu S."/>
            <person name="Huang Y."/>
        </authorList>
    </citation>
    <scope>NUCLEOTIDE SEQUENCE</scope>
    <source>
        <strain evidence="2">TN14-10</strain>
    </source>
</reference>
<proteinExistence type="inferred from homology"/>
<dbReference type="PANTHER" id="PTHR36512">
    <property type="entry name" value="D-AMINOPEPTIDASE"/>
    <property type="match status" value="1"/>
</dbReference>
<dbReference type="PANTHER" id="PTHR36512:SF3">
    <property type="entry name" value="BLR5678 PROTEIN"/>
    <property type="match status" value="1"/>
</dbReference>
<keyword evidence="3" id="KW-1185">Reference proteome</keyword>
<dbReference type="EMBL" id="JAFKCZ010000008">
    <property type="protein sequence ID" value="MBN7797332.1"/>
    <property type="molecule type" value="Genomic_DNA"/>
</dbReference>
<protein>
    <submittedName>
        <fullName evidence="2">P1 family peptidase</fullName>
    </submittedName>
</protein>
<dbReference type="InterPro" id="IPR016117">
    <property type="entry name" value="ArgJ-like_dom_sf"/>
</dbReference>
<dbReference type="GO" id="GO:0004177">
    <property type="term" value="F:aminopeptidase activity"/>
    <property type="evidence" value="ECO:0007669"/>
    <property type="project" value="TreeGrafter"/>
</dbReference>